<evidence type="ECO:0000259" key="7">
    <source>
        <dbReference type="Pfam" id="PF09335"/>
    </source>
</evidence>
<evidence type="ECO:0000256" key="6">
    <source>
        <dbReference type="SAM" id="Phobius"/>
    </source>
</evidence>
<evidence type="ECO:0000256" key="1">
    <source>
        <dbReference type="ARBA" id="ARBA00004651"/>
    </source>
</evidence>
<keyword evidence="3 6" id="KW-0812">Transmembrane</keyword>
<evidence type="ECO:0000256" key="3">
    <source>
        <dbReference type="ARBA" id="ARBA00022692"/>
    </source>
</evidence>
<dbReference type="PANTHER" id="PTHR12677">
    <property type="entry name" value="GOLGI APPARATUS MEMBRANE PROTEIN TVP38-RELATED"/>
    <property type="match status" value="1"/>
</dbReference>
<name>A0A3B0WH07_9ZZZZ</name>
<dbReference type="PANTHER" id="PTHR12677:SF59">
    <property type="entry name" value="GOLGI APPARATUS MEMBRANE PROTEIN TVP38-RELATED"/>
    <property type="match status" value="1"/>
</dbReference>
<dbReference type="AlphaFoldDB" id="A0A3B0WH07"/>
<dbReference type="GO" id="GO:0005886">
    <property type="term" value="C:plasma membrane"/>
    <property type="evidence" value="ECO:0007669"/>
    <property type="project" value="UniProtKB-SubCell"/>
</dbReference>
<evidence type="ECO:0000256" key="2">
    <source>
        <dbReference type="ARBA" id="ARBA00022475"/>
    </source>
</evidence>
<comment type="subcellular location">
    <subcellularLocation>
        <location evidence="1">Cell membrane</location>
        <topology evidence="1">Multi-pass membrane protein</topology>
    </subcellularLocation>
</comment>
<protein>
    <recommendedName>
        <fullName evidence="7">VTT domain-containing protein</fullName>
    </recommendedName>
</protein>
<reference evidence="8" key="1">
    <citation type="submission" date="2018-06" db="EMBL/GenBank/DDBJ databases">
        <authorList>
            <person name="Zhirakovskaya E."/>
        </authorList>
    </citation>
    <scope>NUCLEOTIDE SEQUENCE</scope>
</reference>
<evidence type="ECO:0000256" key="5">
    <source>
        <dbReference type="ARBA" id="ARBA00023136"/>
    </source>
</evidence>
<sequence length="252" mass="27599">MSIVTNHKAKLQTKEILHPSKTSLPAKMSVASKRWLLFGGLATVAIITWSLRQSMSEWLTILSDQAAVSSYVQSFGALAPLVLAFFQVLQVIVAFIPGHVFVIAGGYIYGFPLGLLFNIVCVVSASQLGFLLARWAGRPIVHKLAAPKTIEKWETIAEQQGFMFFTIAFILPVFPTDVMNFVAGLTGISSRKFLAANFLGRLPSVTLLTLIGSHGLELSNLSWALLALLVTAVYITGRLAILHIEKKYNPRQ</sequence>
<feature type="transmembrane region" description="Helical" evidence="6">
    <location>
        <begin position="71"/>
        <end position="96"/>
    </location>
</feature>
<feature type="transmembrane region" description="Helical" evidence="6">
    <location>
        <begin position="162"/>
        <end position="182"/>
    </location>
</feature>
<keyword evidence="4 6" id="KW-1133">Transmembrane helix</keyword>
<evidence type="ECO:0000256" key="4">
    <source>
        <dbReference type="ARBA" id="ARBA00022989"/>
    </source>
</evidence>
<dbReference type="InterPro" id="IPR032816">
    <property type="entry name" value="VTT_dom"/>
</dbReference>
<feature type="transmembrane region" description="Helical" evidence="6">
    <location>
        <begin position="194"/>
        <end position="215"/>
    </location>
</feature>
<evidence type="ECO:0000313" key="8">
    <source>
        <dbReference type="EMBL" id="VAW42864.1"/>
    </source>
</evidence>
<feature type="transmembrane region" description="Helical" evidence="6">
    <location>
        <begin position="221"/>
        <end position="241"/>
    </location>
</feature>
<proteinExistence type="predicted"/>
<organism evidence="8">
    <name type="scientific">hydrothermal vent metagenome</name>
    <dbReference type="NCBI Taxonomy" id="652676"/>
    <lineage>
        <taxon>unclassified sequences</taxon>
        <taxon>metagenomes</taxon>
        <taxon>ecological metagenomes</taxon>
    </lineage>
</organism>
<keyword evidence="5 6" id="KW-0472">Membrane</keyword>
<dbReference type="Pfam" id="PF09335">
    <property type="entry name" value="VTT_dom"/>
    <property type="match status" value="1"/>
</dbReference>
<feature type="transmembrane region" description="Helical" evidence="6">
    <location>
        <begin position="108"/>
        <end position="133"/>
    </location>
</feature>
<accession>A0A3B0WH07</accession>
<dbReference type="EMBL" id="UOEU01000975">
    <property type="protein sequence ID" value="VAW42864.1"/>
    <property type="molecule type" value="Genomic_DNA"/>
</dbReference>
<gene>
    <name evidence="8" type="ORF">MNBD_CHLOROFLEXI01-4962</name>
</gene>
<feature type="domain" description="VTT" evidence="7">
    <location>
        <begin position="96"/>
        <end position="213"/>
    </location>
</feature>
<feature type="transmembrane region" description="Helical" evidence="6">
    <location>
        <begin position="35"/>
        <end position="51"/>
    </location>
</feature>
<keyword evidence="2" id="KW-1003">Cell membrane</keyword>
<dbReference type="InterPro" id="IPR015414">
    <property type="entry name" value="TMEM64"/>
</dbReference>